<dbReference type="PANTHER" id="PTHR11695">
    <property type="entry name" value="ALCOHOL DEHYDROGENASE RELATED"/>
    <property type="match status" value="1"/>
</dbReference>
<evidence type="ECO:0000256" key="1">
    <source>
        <dbReference type="SAM" id="MobiDB-lite"/>
    </source>
</evidence>
<dbReference type="Gene3D" id="3.90.180.10">
    <property type="entry name" value="Medium-chain alcohol dehydrogenases, catalytic domain"/>
    <property type="match status" value="1"/>
</dbReference>
<accession>A0A1Y2FM91</accession>
<proteinExistence type="predicted"/>
<feature type="compositionally biased region" description="Basic residues" evidence="1">
    <location>
        <begin position="599"/>
        <end position="610"/>
    </location>
</feature>
<dbReference type="STRING" id="56484.A0A1Y2FM91"/>
<dbReference type="InterPro" id="IPR011032">
    <property type="entry name" value="GroES-like_sf"/>
</dbReference>
<feature type="compositionally biased region" description="Acidic residues" evidence="1">
    <location>
        <begin position="471"/>
        <end position="493"/>
    </location>
</feature>
<dbReference type="PANTHER" id="PTHR11695:SF294">
    <property type="entry name" value="RETICULON-4-INTERACTING PROTEIN 1, MITOCHONDRIAL"/>
    <property type="match status" value="1"/>
</dbReference>
<feature type="compositionally biased region" description="Basic residues" evidence="1">
    <location>
        <begin position="324"/>
        <end position="335"/>
    </location>
</feature>
<sequence length="640" mass="70185">MSGTKQVRDALPFTIQAYTFTGGELGLNAKRPCPGKSYIDTNEIIVRVYNATIAEEAGFCGEVIAIGDYVDTYSIGDYVFGGKQKPALQPYIVVKPEDLAVLPSKMSPAAAARLYAATPVYAALQNLEMGQRVAILGDMTGFAVQIAVQKKCIVTSSEPHDVGETAVIEEDNFLEYLSQQPDPFDVIVDATGDLDLYAYCEQFTTRAAEYISINPINTIQATKAQLLPAFLGGGTRKLTVSKLPVGQHKADLLNTLAKEVQEGRLRVLDQRVVSFEAVLQVYPAIREVTVVNVIKQSELTPEEPEEPAQPKNKGKAKAVAPSPKPKRSPTQKRRAPTQIAEQAASPNKNYSPRKPSRLQESILADQAGESSPEMRDAGFMGDEQHKSLHALQNGAGDDEIAQTDLIDHATPPRKTDRTGWPRQATLQDEYELSDLKHRQGTLLFDAGIEHQDLSTAELSLPDRSAEAIDYPVDEGDSEYEDIDDADDEEEEADTSTTFNKVQYAAQPTAQDDKAAALKEAEDKIAALQRQIEMLSRVEIPVKQQVTVRKLSKERRKSKESSHGRSSKEEERPHHGLLVDTEAAHVAAHSQVKTPSPTATKHKRKDSRHRSSSGEDTGHAANPDVLANESEDEEESSKLIN</sequence>
<dbReference type="RefSeq" id="XP_040726876.1">
    <property type="nucleotide sequence ID" value="XM_040871046.1"/>
</dbReference>
<feature type="compositionally biased region" description="Basic and acidic residues" evidence="1">
    <location>
        <begin position="556"/>
        <end position="573"/>
    </location>
</feature>
<dbReference type="GO" id="GO:0005739">
    <property type="term" value="C:mitochondrion"/>
    <property type="evidence" value="ECO:0007669"/>
    <property type="project" value="TreeGrafter"/>
</dbReference>
<name>A0A1Y2FM91_PROLT</name>
<keyword evidence="3" id="KW-1185">Reference proteome</keyword>
<dbReference type="AlphaFoldDB" id="A0A1Y2FM91"/>
<feature type="region of interest" description="Disordered" evidence="1">
    <location>
        <begin position="455"/>
        <end position="516"/>
    </location>
</feature>
<dbReference type="Gene3D" id="3.40.50.720">
    <property type="entry name" value="NAD(P)-binding Rossmann-like Domain"/>
    <property type="match status" value="1"/>
</dbReference>
<comment type="caution">
    <text evidence="2">The sequence shown here is derived from an EMBL/GenBank/DDBJ whole genome shotgun (WGS) entry which is preliminary data.</text>
</comment>
<organism evidence="2 3">
    <name type="scientific">Protomyces lactucae-debilis</name>
    <dbReference type="NCBI Taxonomy" id="2754530"/>
    <lineage>
        <taxon>Eukaryota</taxon>
        <taxon>Fungi</taxon>
        <taxon>Dikarya</taxon>
        <taxon>Ascomycota</taxon>
        <taxon>Taphrinomycotina</taxon>
        <taxon>Taphrinomycetes</taxon>
        <taxon>Taphrinales</taxon>
        <taxon>Protomycetaceae</taxon>
        <taxon>Protomyces</taxon>
    </lineage>
</organism>
<feature type="region of interest" description="Disordered" evidence="1">
    <location>
        <begin position="298"/>
        <end position="357"/>
    </location>
</feature>
<dbReference type="Proteomes" id="UP000193685">
    <property type="component" value="Unassembled WGS sequence"/>
</dbReference>
<dbReference type="GeneID" id="63787645"/>
<evidence type="ECO:0008006" key="4">
    <source>
        <dbReference type="Google" id="ProtNLM"/>
    </source>
</evidence>
<feature type="compositionally biased region" description="Polar residues" evidence="1">
    <location>
        <begin position="494"/>
        <end position="508"/>
    </location>
</feature>
<evidence type="ECO:0000313" key="2">
    <source>
        <dbReference type="EMBL" id="ORY85093.1"/>
    </source>
</evidence>
<dbReference type="InterPro" id="IPR050700">
    <property type="entry name" value="YIM1/Zinc_Alcohol_DH_Fams"/>
</dbReference>
<gene>
    <name evidence="2" type="ORF">BCR37DRAFT_391776</name>
</gene>
<dbReference type="OrthoDB" id="201656at2759"/>
<evidence type="ECO:0000313" key="3">
    <source>
        <dbReference type="Proteomes" id="UP000193685"/>
    </source>
</evidence>
<reference evidence="2 3" key="1">
    <citation type="submission" date="2016-07" db="EMBL/GenBank/DDBJ databases">
        <title>Pervasive Adenine N6-methylation of Active Genes in Fungi.</title>
        <authorList>
            <consortium name="DOE Joint Genome Institute"/>
            <person name="Mondo S.J."/>
            <person name="Dannebaum R.O."/>
            <person name="Kuo R.C."/>
            <person name="Labutti K."/>
            <person name="Haridas S."/>
            <person name="Kuo A."/>
            <person name="Salamov A."/>
            <person name="Ahrendt S.R."/>
            <person name="Lipzen A."/>
            <person name="Sullivan W."/>
            <person name="Andreopoulos W.B."/>
            <person name="Clum A."/>
            <person name="Lindquist E."/>
            <person name="Daum C."/>
            <person name="Ramamoorthy G.K."/>
            <person name="Gryganskyi A."/>
            <person name="Culley D."/>
            <person name="Magnuson J.K."/>
            <person name="James T.Y."/>
            <person name="O'Malley M.A."/>
            <person name="Stajich J.E."/>
            <person name="Spatafora J.W."/>
            <person name="Visel A."/>
            <person name="Grigoriev I.V."/>
        </authorList>
    </citation>
    <scope>NUCLEOTIDE SEQUENCE [LARGE SCALE GENOMIC DNA]</scope>
    <source>
        <strain evidence="2 3">12-1054</strain>
    </source>
</reference>
<dbReference type="SUPFAM" id="SSF50129">
    <property type="entry name" value="GroES-like"/>
    <property type="match status" value="1"/>
</dbReference>
<feature type="region of interest" description="Disordered" evidence="1">
    <location>
        <begin position="535"/>
        <end position="640"/>
    </location>
</feature>
<protein>
    <recommendedName>
        <fullName evidence="4">Enoyl reductase (ER) domain-containing protein</fullName>
    </recommendedName>
</protein>
<dbReference type="EMBL" id="MCFI01000005">
    <property type="protein sequence ID" value="ORY85093.1"/>
    <property type="molecule type" value="Genomic_DNA"/>
</dbReference>